<feature type="compositionally biased region" description="Polar residues" evidence="6">
    <location>
        <begin position="752"/>
        <end position="785"/>
    </location>
</feature>
<feature type="compositionally biased region" description="Low complexity" evidence="6">
    <location>
        <begin position="1426"/>
        <end position="1440"/>
    </location>
</feature>
<keyword evidence="5" id="KW-0943">RNA-mediated gene silencing</keyword>
<dbReference type="FunFam" id="3.30.70.330:FF:000011">
    <property type="entry name" value="trinucleotide repeat-containing gene 6A protein-like"/>
    <property type="match status" value="1"/>
</dbReference>
<feature type="compositionally biased region" description="Low complexity" evidence="6">
    <location>
        <begin position="404"/>
        <end position="424"/>
    </location>
</feature>
<feature type="compositionally biased region" description="Pro residues" evidence="6">
    <location>
        <begin position="1116"/>
        <end position="1129"/>
    </location>
</feature>
<evidence type="ECO:0000256" key="6">
    <source>
        <dbReference type="SAM" id="MobiDB-lite"/>
    </source>
</evidence>
<dbReference type="STRING" id="623744.A0A553QL77"/>
<dbReference type="InterPro" id="IPR032226">
    <property type="entry name" value="TNRC6_PABC-bd"/>
</dbReference>
<feature type="compositionally biased region" description="Polar residues" evidence="6">
    <location>
        <begin position="1094"/>
        <end position="1114"/>
    </location>
</feature>
<dbReference type="GO" id="GO:0000932">
    <property type="term" value="C:P-body"/>
    <property type="evidence" value="ECO:0007669"/>
    <property type="project" value="TreeGrafter"/>
</dbReference>
<feature type="compositionally biased region" description="Polar residues" evidence="6">
    <location>
        <begin position="1632"/>
        <end position="1646"/>
    </location>
</feature>
<feature type="compositionally biased region" description="Gly residues" evidence="6">
    <location>
        <begin position="696"/>
        <end position="707"/>
    </location>
</feature>
<comment type="caution">
    <text evidence="9">The sequence shown here is derived from an EMBL/GenBank/DDBJ whole genome shotgun (WGS) entry which is preliminary data.</text>
</comment>
<feature type="compositionally biased region" description="Low complexity" evidence="6">
    <location>
        <begin position="914"/>
        <end position="927"/>
    </location>
</feature>
<keyword evidence="3" id="KW-0810">Translation regulation</keyword>
<dbReference type="Gene3D" id="3.30.70.330">
    <property type="match status" value="1"/>
</dbReference>
<feature type="compositionally biased region" description="Low complexity" evidence="6">
    <location>
        <begin position="1405"/>
        <end position="1415"/>
    </location>
</feature>
<evidence type="ECO:0000256" key="1">
    <source>
        <dbReference type="ARBA" id="ARBA00007302"/>
    </source>
</evidence>
<organism evidence="9 10">
    <name type="scientific">Danionella cerebrum</name>
    <dbReference type="NCBI Taxonomy" id="2873325"/>
    <lineage>
        <taxon>Eukaryota</taxon>
        <taxon>Metazoa</taxon>
        <taxon>Chordata</taxon>
        <taxon>Craniata</taxon>
        <taxon>Vertebrata</taxon>
        <taxon>Euteleostomi</taxon>
        <taxon>Actinopterygii</taxon>
        <taxon>Neopterygii</taxon>
        <taxon>Teleostei</taxon>
        <taxon>Ostariophysi</taxon>
        <taxon>Cypriniformes</taxon>
        <taxon>Danionidae</taxon>
        <taxon>Danioninae</taxon>
        <taxon>Danionella</taxon>
    </lineage>
</organism>
<dbReference type="CDD" id="cd12711">
    <property type="entry name" value="RRM_TNRC6A"/>
    <property type="match status" value="1"/>
</dbReference>
<evidence type="ECO:0000313" key="9">
    <source>
        <dbReference type="EMBL" id="TRY90733.1"/>
    </source>
</evidence>
<sequence length="1697" mass="180084">MAPIRDSVSHSPNQTGLEHSGLDRQYDNSPWSSGSPCSDTNSNWGKVIVDKGPWSSITSSDPELASESMDADSASSSGSEKNLSMMASGCSVSETNGNRQDSHFMVSNGGNNMANGSMKGPWGASNGPMLGTCQGSGETSTCKLPESSHGKINAWGTQGSSTNIGINPSTLNPNANHGAWPILQNTGPNPNGPVSIGNVGANTQQSTVCQTSSMQNINSKMSWGCLQENMSEAEVNGTNKVPSGHPQNLNTEFSGPNNTTNTMTSSLPNSTGSMQLNEQPSGHRAWPMSIGGSPHLPVTPVCNGTSISQHRKSEGITSGSYGTAWGIQPGTDFSGDKCPIPKGQAVGDTVNATLMQSGAGGSSVSAASLKMNNNGMSLRGGGWDSAPTTSQSMSWGAGHGVGPAGVPRPWGSASSSSSSSSSSSNTGTKVSNGEWNSLPSNSQHSNDGTNGNRKGTNGWKSLEDDALGIGSCGQPSQGSTWNKSTGSEGSGDSSGGCSERDGQRGGNRRRGNQQGMINAALTKIDVDPRVLSNTGWGQTPVRQNTVWDVSNSDKKPGNGQAAWGTAPPQVSNSGGWADGPSTNKSSESSMSGWTEPKPSTGWGEAKVLASQSGWEDVSSVTMNKAGSSWNGSKDEKSSWNSAPKVKQGWEGPTPGEGWIGDGVRGNHWVEPKKSGSGGWDSDSDRSGSGWSEPGRNGMGNSWGGSGGTNTPDQTGPHAGWGEPPKSNNQNQTWGEPVKPSHSNPSWGDDAKPNNSSEWGKSQESSMGTFRSGNASQNGAPGQNKPTGWLGGPIPAPSKDEASSGWEEPSPESVRRKMEIDDGTSAWGDPNKYNYTNVNMWNKNAASEQDATGVSHPPQTQSSMIQKEKNCSSGWGETYGGPQKMESSTWGEQCAPPVSVDNGTSAWGKPADAAGSSWEEPGRESSGSSGWGGAAVGHQSRHKTAKPMQDNWSAEDMTGHSNWEEEEEVEIGMWNNNLSQEMNQTGNWSYKKMPPKLNKGPKQDDSPWMNQFVKQFNNMYPRDSAEDSNKSNKMDMSGGMMDKRVDVDKHILNMGEYGKNPTLRHQIHKDSPMDRNSYMDKNVNMYGVGNGAAQGRSSQQPPAQSLNSIQSSLRNQVPPPLLPSQVPPPLLKYSPNNGSLNPLFGPQQVAMLNQLSQLSQINQLQRLLLQQKAQSQRVMPMNRQHQDPQGRGLGPSQQMIQPPRHLDASLMKQQTSPQPPSLHQPSLKSFMENFIPPSVSDLQKDQSSLGSFTNFPLGLNSNLNVSNHDIGTVGFKEPQSRLKKWTAMDISVNSPLDQNPSKSGAITSGLRLEDAPFGPYDFLNASNAPISPPGSVGDGWPGRAKSPHGSTNVNWPPEFRPGEPWKGYPNIDPETDPFVTPGSVINNLSINTVRDVDHLRDRNSGPSSSLNTTLPSNSAWTSIRASNHSSSLSSTAQSTSARNSDSKWSPGTVNNTSLAHELWKVPLPSKGLSAPSRPPPGLTGQKQPSSWDNGSLRLGGWVNSDSRFNSGSSWGDSSSGRTNWLVLKNLTPQIDGSTLRTLCMQHGPLITFHLNLPHGNAVVCYSSKEEAAKAQKSLHMCVLGNTTILAEFASEEEINRFFAQGQSMTTSPSWQTLGGSSQSRIGSIEGSHSFPSRSDPNQWNGSGDLHSSSLWGVPNYSTSLWGNPSGGEGCRINSPSPISSFLPVDHLTGGVEPM</sequence>
<gene>
    <name evidence="9" type="ORF">DNTS_004504</name>
</gene>
<dbReference type="GO" id="GO:0006417">
    <property type="term" value="P:regulation of translation"/>
    <property type="evidence" value="ECO:0007669"/>
    <property type="project" value="UniProtKB-KW"/>
</dbReference>
<reference evidence="9 10" key="1">
    <citation type="journal article" date="2019" name="Sci. Data">
        <title>Hybrid genome assembly and annotation of Danionella translucida.</title>
        <authorList>
            <person name="Kadobianskyi M."/>
            <person name="Schulze L."/>
            <person name="Schuelke M."/>
            <person name="Judkewitz B."/>
        </authorList>
    </citation>
    <scope>NUCLEOTIDE SEQUENCE [LARGE SCALE GENOMIC DNA]</scope>
    <source>
        <strain evidence="9 10">Bolton</strain>
    </source>
</reference>
<feature type="compositionally biased region" description="Polar residues" evidence="6">
    <location>
        <begin position="425"/>
        <end position="459"/>
    </location>
</feature>
<evidence type="ECO:0000259" key="8">
    <source>
        <dbReference type="Pfam" id="PF16608"/>
    </source>
</evidence>
<dbReference type="OrthoDB" id="5919166at2759"/>
<dbReference type="PANTHER" id="PTHR13020">
    <property type="entry name" value="TRINUCLEOTIDE REPEAT-CONTAINING GENE 6"/>
    <property type="match status" value="1"/>
</dbReference>
<protein>
    <recommendedName>
        <fullName evidence="11">TNRC6 PABC binding domain-containing protein</fullName>
    </recommendedName>
</protein>
<feature type="compositionally biased region" description="Polar residues" evidence="6">
    <location>
        <begin position="27"/>
        <end position="44"/>
    </location>
</feature>
<dbReference type="Pfam" id="PF10427">
    <property type="entry name" value="Ago_hook"/>
    <property type="match status" value="1"/>
</dbReference>
<dbReference type="InterPro" id="IPR019486">
    <property type="entry name" value="Argonaute_hook_dom"/>
</dbReference>
<evidence type="ECO:0000259" key="7">
    <source>
        <dbReference type="Pfam" id="PF10427"/>
    </source>
</evidence>
<evidence type="ECO:0008006" key="11">
    <source>
        <dbReference type="Google" id="ProtNLM"/>
    </source>
</evidence>
<feature type="compositionally biased region" description="Polar residues" evidence="6">
    <location>
        <begin position="1608"/>
        <end position="1624"/>
    </location>
</feature>
<feature type="compositionally biased region" description="Polar residues" evidence="6">
    <location>
        <begin position="843"/>
        <end position="874"/>
    </location>
</feature>
<evidence type="ECO:0000256" key="4">
    <source>
        <dbReference type="ARBA" id="ARBA00022884"/>
    </source>
</evidence>
<name>A0A553QL77_9TELE</name>
<feature type="domain" description="Argonaute hook" evidence="7">
    <location>
        <begin position="879"/>
        <end position="1009"/>
    </location>
</feature>
<evidence type="ECO:0000256" key="2">
    <source>
        <dbReference type="ARBA" id="ARBA00022553"/>
    </source>
</evidence>
<feature type="region of interest" description="Disordered" evidence="6">
    <location>
        <begin position="1085"/>
        <end position="1137"/>
    </location>
</feature>
<dbReference type="PANTHER" id="PTHR13020:SF28">
    <property type="entry name" value="TRINUCLEOTIDE REPEAT-CONTAINING GENE 6A PROTEIN"/>
    <property type="match status" value="1"/>
</dbReference>
<dbReference type="GO" id="GO:0035195">
    <property type="term" value="P:miRNA-mediated post-transcriptional gene silencing"/>
    <property type="evidence" value="ECO:0007669"/>
    <property type="project" value="TreeGrafter"/>
</dbReference>
<feature type="region of interest" description="Disordered" evidence="6">
    <location>
        <begin position="1174"/>
        <end position="1200"/>
    </location>
</feature>
<feature type="region of interest" description="Disordered" evidence="6">
    <location>
        <begin position="1"/>
        <end position="112"/>
    </location>
</feature>
<dbReference type="EMBL" id="SRMA01025816">
    <property type="protein sequence ID" value="TRY90733.1"/>
    <property type="molecule type" value="Genomic_DNA"/>
</dbReference>
<keyword evidence="2" id="KW-0597">Phosphoprotein</keyword>
<dbReference type="Pfam" id="PF16608">
    <property type="entry name" value="TNRC6-PABC_bdg"/>
    <property type="match status" value="1"/>
</dbReference>
<feature type="region of interest" description="Disordered" evidence="6">
    <location>
        <begin position="378"/>
        <end position="514"/>
    </location>
</feature>
<dbReference type="GO" id="GO:0005654">
    <property type="term" value="C:nucleoplasm"/>
    <property type="evidence" value="ECO:0007669"/>
    <property type="project" value="TreeGrafter"/>
</dbReference>
<feature type="compositionally biased region" description="Polar residues" evidence="6">
    <location>
        <begin position="90"/>
        <end position="99"/>
    </location>
</feature>
<dbReference type="GO" id="GO:0060213">
    <property type="term" value="P:positive regulation of nuclear-transcribed mRNA poly(A) tail shortening"/>
    <property type="evidence" value="ECO:0007669"/>
    <property type="project" value="TreeGrafter"/>
</dbReference>
<feature type="region of interest" description="Disordered" evidence="6">
    <location>
        <begin position="1467"/>
        <end position="1495"/>
    </location>
</feature>
<feature type="compositionally biased region" description="Polar residues" evidence="6">
    <location>
        <begin position="473"/>
        <end position="483"/>
    </location>
</feature>
<feature type="compositionally biased region" description="Low complexity" evidence="6">
    <location>
        <begin position="65"/>
        <end position="80"/>
    </location>
</feature>
<dbReference type="InterPro" id="IPR052068">
    <property type="entry name" value="GW182_domain"/>
</dbReference>
<accession>A0A553QL77</accession>
<keyword evidence="4" id="KW-0694">RNA-binding</keyword>
<proteinExistence type="inferred from homology"/>
<evidence type="ECO:0000256" key="3">
    <source>
        <dbReference type="ARBA" id="ARBA00022845"/>
    </source>
</evidence>
<feature type="region of interest" description="Disordered" evidence="6">
    <location>
        <begin position="1396"/>
        <end position="1415"/>
    </location>
</feature>
<dbReference type="GO" id="GO:0003723">
    <property type="term" value="F:RNA binding"/>
    <property type="evidence" value="ECO:0007669"/>
    <property type="project" value="UniProtKB-KW"/>
</dbReference>
<feature type="domain" description="TNRC6 PABC binding" evidence="8">
    <location>
        <begin position="1248"/>
        <end position="1521"/>
    </location>
</feature>
<feature type="compositionally biased region" description="Polar residues" evidence="6">
    <location>
        <begin position="1483"/>
        <end position="1492"/>
    </location>
</feature>
<feature type="region of interest" description="Disordered" evidence="6">
    <location>
        <begin position="1608"/>
        <end position="1646"/>
    </location>
</feature>
<keyword evidence="10" id="KW-1185">Reference proteome</keyword>
<feature type="compositionally biased region" description="Low complexity" evidence="6">
    <location>
        <begin position="686"/>
        <end position="695"/>
    </location>
</feature>
<evidence type="ECO:0000313" key="10">
    <source>
        <dbReference type="Proteomes" id="UP000316079"/>
    </source>
</evidence>
<feature type="compositionally biased region" description="Polar residues" evidence="6">
    <location>
        <begin position="609"/>
        <end position="631"/>
    </location>
</feature>
<feature type="region of interest" description="Disordered" evidence="6">
    <location>
        <begin position="532"/>
        <end position="831"/>
    </location>
</feature>
<feature type="region of interest" description="Disordered" evidence="6">
    <location>
        <begin position="843"/>
        <end position="955"/>
    </location>
</feature>
<dbReference type="SUPFAM" id="SSF54928">
    <property type="entry name" value="RNA-binding domain, RBD"/>
    <property type="match status" value="1"/>
</dbReference>
<feature type="compositionally biased region" description="Polar residues" evidence="6">
    <location>
        <begin position="568"/>
        <end position="592"/>
    </location>
</feature>
<feature type="compositionally biased region" description="Polar residues" evidence="6">
    <location>
        <begin position="1441"/>
        <end position="1452"/>
    </location>
</feature>
<comment type="similarity">
    <text evidence="1">Belongs to the GW182 family.</text>
</comment>
<dbReference type="InterPro" id="IPR034924">
    <property type="entry name" value="TNRC6A_RRM"/>
</dbReference>
<dbReference type="InterPro" id="IPR035979">
    <property type="entry name" value="RBD_domain_sf"/>
</dbReference>
<dbReference type="InterPro" id="IPR012677">
    <property type="entry name" value="Nucleotide-bd_a/b_plait_sf"/>
</dbReference>
<dbReference type="GO" id="GO:0005829">
    <property type="term" value="C:cytosol"/>
    <property type="evidence" value="ECO:0007669"/>
    <property type="project" value="UniProtKB-ARBA"/>
</dbReference>
<dbReference type="Proteomes" id="UP000316079">
    <property type="component" value="Unassembled WGS sequence"/>
</dbReference>
<feature type="compositionally biased region" description="Polar residues" evidence="6">
    <location>
        <begin position="532"/>
        <end position="550"/>
    </location>
</feature>
<feature type="region of interest" description="Disordered" evidence="6">
    <location>
        <begin position="1426"/>
        <end position="1452"/>
    </location>
</feature>
<evidence type="ECO:0000256" key="5">
    <source>
        <dbReference type="ARBA" id="ARBA00023158"/>
    </source>
</evidence>